<keyword evidence="15" id="KW-1185">Reference proteome</keyword>
<evidence type="ECO:0000256" key="2">
    <source>
        <dbReference type="ARBA" id="ARBA00004173"/>
    </source>
</evidence>
<reference evidence="14 15" key="1">
    <citation type="journal article" date="2014" name="Nat. Commun.">
        <title>Molecular traces of alternative social organization in a termite genome.</title>
        <authorList>
            <person name="Terrapon N."/>
            <person name="Li C."/>
            <person name="Robertson H.M."/>
            <person name="Ji L."/>
            <person name="Meng X."/>
            <person name="Booth W."/>
            <person name="Chen Z."/>
            <person name="Childers C.P."/>
            <person name="Glastad K.M."/>
            <person name="Gokhale K."/>
            <person name="Gowin J."/>
            <person name="Gronenberg W."/>
            <person name="Hermansen R.A."/>
            <person name="Hu H."/>
            <person name="Hunt B.G."/>
            <person name="Huylmans A.K."/>
            <person name="Khalil S.M."/>
            <person name="Mitchell R.D."/>
            <person name="Munoz-Torres M.C."/>
            <person name="Mustard J.A."/>
            <person name="Pan H."/>
            <person name="Reese J.T."/>
            <person name="Scharf M.E."/>
            <person name="Sun F."/>
            <person name="Vogel H."/>
            <person name="Xiao J."/>
            <person name="Yang W."/>
            <person name="Yang Z."/>
            <person name="Yang Z."/>
            <person name="Zhou J."/>
            <person name="Zhu J."/>
            <person name="Brent C.S."/>
            <person name="Elsik C.G."/>
            <person name="Goodisman M.A."/>
            <person name="Liberles D.A."/>
            <person name="Roe R.M."/>
            <person name="Vargo E.L."/>
            <person name="Vilcinskas A."/>
            <person name="Wang J."/>
            <person name="Bornberg-Bauer E."/>
            <person name="Korb J."/>
            <person name="Zhang G."/>
            <person name="Liebig J."/>
        </authorList>
    </citation>
    <scope>NUCLEOTIDE SEQUENCE [LARGE SCALE GENOMIC DNA]</scope>
    <source>
        <tissue evidence="14">Whole organism</tissue>
    </source>
</reference>
<dbReference type="InterPro" id="IPR028896">
    <property type="entry name" value="GcvT/YgfZ/DmdA"/>
</dbReference>
<dbReference type="PIRSF" id="PIRSF006487">
    <property type="entry name" value="GcvT"/>
    <property type="match status" value="1"/>
</dbReference>
<dbReference type="Pfam" id="PF08669">
    <property type="entry name" value="GCV_T_C"/>
    <property type="match status" value="1"/>
</dbReference>
<feature type="domain" description="Aminomethyltransferase C-terminal" evidence="13">
    <location>
        <begin position="277"/>
        <end position="358"/>
    </location>
</feature>
<dbReference type="AlphaFoldDB" id="A0A067RHU6"/>
<dbReference type="GO" id="GO:0032259">
    <property type="term" value="P:methylation"/>
    <property type="evidence" value="ECO:0007669"/>
    <property type="project" value="UniProtKB-KW"/>
</dbReference>
<dbReference type="Proteomes" id="UP000027135">
    <property type="component" value="Unassembled WGS sequence"/>
</dbReference>
<evidence type="ECO:0000256" key="10">
    <source>
        <dbReference type="PIRSR" id="PIRSR006487-1"/>
    </source>
</evidence>
<keyword evidence="5 11" id="KW-0032">Aminotransferase</keyword>
<dbReference type="FunFam" id="4.10.1250.10:FF:000002">
    <property type="entry name" value="Aminomethyltransferase"/>
    <property type="match status" value="1"/>
</dbReference>
<dbReference type="NCBIfam" id="TIGR00528">
    <property type="entry name" value="gcvT"/>
    <property type="match status" value="1"/>
</dbReference>
<evidence type="ECO:0000256" key="4">
    <source>
        <dbReference type="ARBA" id="ARBA00011690"/>
    </source>
</evidence>
<comment type="function">
    <text evidence="1 11">The glycine cleavage system catalyzes the degradation of glycine.</text>
</comment>
<protein>
    <recommendedName>
        <fullName evidence="11">Aminomethyltransferase</fullName>
        <ecNumber evidence="11">2.1.2.10</ecNumber>
    </recommendedName>
    <alternativeName>
        <fullName evidence="11">Glycine cleavage system T protein</fullName>
    </alternativeName>
</protein>
<dbReference type="FunFam" id="3.30.1360.120:FF:000014">
    <property type="entry name" value="Aminomethyltransferase"/>
    <property type="match status" value="1"/>
</dbReference>
<dbReference type="InterPro" id="IPR029043">
    <property type="entry name" value="GcvT/YgfZ_C"/>
</dbReference>
<sequence>MVPFGGYLLPVSYGAEGIATSHIHTRKHCSVFDVSHMMQTEVRGRDRIAFLEGVTTADLINMADNTATLSIFTDPLTGGILDDLIITKTTLGYYYLVSNASRRSHDQKLLKEAQAAMRAKGKDVELRFLDPDERALLAVQGPDTAKVLQPLTDVDLSHLYFMESTLATVAGVSGCRITRCGYTGEDGVEISIPADQAVKVAELLLASEVALVKPAGLGARDSLRLEAGMCLYGNDIDHTITPVEAGLSWLVAKRRRTTADFPGATVITDQLRDGPKRKRVGLTSRGPSARAGAAVLDLTDTSDDDIVGYVTSGCPSPSLGGNIAMGYVRSELAKSGTKVLLRVRDKRVEATVCKLPFVTSKYYVRQDK</sequence>
<dbReference type="eggNOG" id="KOG2770">
    <property type="taxonomic scope" value="Eukaryota"/>
</dbReference>
<evidence type="ECO:0000256" key="6">
    <source>
        <dbReference type="ARBA" id="ARBA00022679"/>
    </source>
</evidence>
<dbReference type="GO" id="GO:0004047">
    <property type="term" value="F:aminomethyltransferase activity"/>
    <property type="evidence" value="ECO:0007669"/>
    <property type="project" value="UniProtKB-EC"/>
</dbReference>
<dbReference type="InParanoid" id="A0A067RHU6"/>
<dbReference type="InterPro" id="IPR006223">
    <property type="entry name" value="GcvT"/>
</dbReference>
<dbReference type="InterPro" id="IPR027266">
    <property type="entry name" value="TrmE/GcvT-like"/>
</dbReference>
<dbReference type="GO" id="GO:0005739">
    <property type="term" value="C:mitochondrion"/>
    <property type="evidence" value="ECO:0007669"/>
    <property type="project" value="UniProtKB-SubCell"/>
</dbReference>
<keyword evidence="14" id="KW-0489">Methyltransferase</keyword>
<organism evidence="14 15">
    <name type="scientific">Zootermopsis nevadensis</name>
    <name type="common">Dampwood termite</name>
    <dbReference type="NCBI Taxonomy" id="136037"/>
    <lineage>
        <taxon>Eukaryota</taxon>
        <taxon>Metazoa</taxon>
        <taxon>Ecdysozoa</taxon>
        <taxon>Arthropoda</taxon>
        <taxon>Hexapoda</taxon>
        <taxon>Insecta</taxon>
        <taxon>Pterygota</taxon>
        <taxon>Neoptera</taxon>
        <taxon>Polyneoptera</taxon>
        <taxon>Dictyoptera</taxon>
        <taxon>Blattodea</taxon>
        <taxon>Blattoidea</taxon>
        <taxon>Termitoidae</taxon>
        <taxon>Termopsidae</taxon>
        <taxon>Zootermopsis</taxon>
    </lineage>
</organism>
<dbReference type="EMBL" id="KK852626">
    <property type="protein sequence ID" value="KDR19910.1"/>
    <property type="molecule type" value="Genomic_DNA"/>
</dbReference>
<dbReference type="FunFam" id="2.40.30.110:FF:000002">
    <property type="entry name" value="Aminomethyltransferase"/>
    <property type="match status" value="1"/>
</dbReference>
<feature type="domain" description="GCVT N-terminal" evidence="12">
    <location>
        <begin position="1"/>
        <end position="253"/>
    </location>
</feature>
<dbReference type="InterPro" id="IPR006222">
    <property type="entry name" value="GCVT_N"/>
</dbReference>
<evidence type="ECO:0000259" key="13">
    <source>
        <dbReference type="Pfam" id="PF08669"/>
    </source>
</evidence>
<comment type="catalytic activity">
    <reaction evidence="9 11">
        <text>N(6)-[(R)-S(8)-aminomethyldihydrolipoyl]-L-lysyl-[protein] + (6S)-5,6,7,8-tetrahydrofolate = N(6)-[(R)-dihydrolipoyl]-L-lysyl-[protein] + (6R)-5,10-methylene-5,6,7,8-tetrahydrofolate + NH4(+)</text>
        <dbReference type="Rhea" id="RHEA:16945"/>
        <dbReference type="Rhea" id="RHEA-COMP:10475"/>
        <dbReference type="Rhea" id="RHEA-COMP:10492"/>
        <dbReference type="ChEBI" id="CHEBI:15636"/>
        <dbReference type="ChEBI" id="CHEBI:28938"/>
        <dbReference type="ChEBI" id="CHEBI:57453"/>
        <dbReference type="ChEBI" id="CHEBI:83100"/>
        <dbReference type="ChEBI" id="CHEBI:83143"/>
        <dbReference type="EC" id="2.1.2.10"/>
    </reaction>
</comment>
<comment type="subunit">
    <text evidence="4 11">The glycine cleavage system is composed of four proteins: P, T, L and H.</text>
</comment>
<evidence type="ECO:0000256" key="8">
    <source>
        <dbReference type="ARBA" id="ARBA00023128"/>
    </source>
</evidence>
<dbReference type="OrthoDB" id="10263536at2759"/>
<dbReference type="GO" id="GO:0005960">
    <property type="term" value="C:glycine cleavage complex"/>
    <property type="evidence" value="ECO:0007669"/>
    <property type="project" value="InterPro"/>
</dbReference>
<evidence type="ECO:0000313" key="14">
    <source>
        <dbReference type="EMBL" id="KDR19910.1"/>
    </source>
</evidence>
<evidence type="ECO:0000256" key="9">
    <source>
        <dbReference type="ARBA" id="ARBA00047665"/>
    </source>
</evidence>
<gene>
    <name evidence="14" type="ORF">L798_05736</name>
</gene>
<accession>A0A067RHU6</accession>
<dbReference type="SUPFAM" id="SSF103025">
    <property type="entry name" value="Folate-binding domain"/>
    <property type="match status" value="1"/>
</dbReference>
<dbReference type="GO" id="GO:0008483">
    <property type="term" value="F:transaminase activity"/>
    <property type="evidence" value="ECO:0007669"/>
    <property type="project" value="UniProtKB-KW"/>
</dbReference>
<dbReference type="EC" id="2.1.2.10" evidence="11"/>
<name>A0A067RHU6_ZOONE</name>
<evidence type="ECO:0000256" key="7">
    <source>
        <dbReference type="ARBA" id="ARBA00022946"/>
    </source>
</evidence>
<evidence type="ECO:0000313" key="15">
    <source>
        <dbReference type="Proteomes" id="UP000027135"/>
    </source>
</evidence>
<keyword evidence="6 11" id="KW-0808">Transferase</keyword>
<proteinExistence type="inferred from homology"/>
<evidence type="ECO:0000256" key="3">
    <source>
        <dbReference type="ARBA" id="ARBA00008609"/>
    </source>
</evidence>
<dbReference type="STRING" id="136037.A0A067RHU6"/>
<feature type="binding site" evidence="10">
    <location>
        <position position="189"/>
    </location>
    <ligand>
        <name>substrate</name>
    </ligand>
</feature>
<dbReference type="Gene3D" id="3.30.1360.120">
    <property type="entry name" value="Probable tRNA modification gtpase trme, domain 1"/>
    <property type="match status" value="1"/>
</dbReference>
<evidence type="ECO:0000256" key="11">
    <source>
        <dbReference type="RuleBase" id="RU003981"/>
    </source>
</evidence>
<dbReference type="GO" id="GO:0006546">
    <property type="term" value="P:glycine catabolic process"/>
    <property type="evidence" value="ECO:0007669"/>
    <property type="project" value="InterPro"/>
</dbReference>
<dbReference type="FunCoup" id="A0A067RHU6">
    <property type="interactions" value="339"/>
</dbReference>
<keyword evidence="8 11" id="KW-0496">Mitochondrion</keyword>
<keyword evidence="7 11" id="KW-0809">Transit peptide</keyword>
<dbReference type="SUPFAM" id="SSF101790">
    <property type="entry name" value="Aminomethyltransferase beta-barrel domain"/>
    <property type="match status" value="1"/>
</dbReference>
<dbReference type="Gene3D" id="3.30.70.1400">
    <property type="entry name" value="Aminomethyltransferase beta-barrel domains"/>
    <property type="match status" value="1"/>
</dbReference>
<comment type="subcellular location">
    <subcellularLocation>
        <location evidence="2 11">Mitochondrion</location>
    </subcellularLocation>
</comment>
<comment type="similarity">
    <text evidence="3 11">Belongs to the GcvT family.</text>
</comment>
<dbReference type="Pfam" id="PF01571">
    <property type="entry name" value="GCV_T"/>
    <property type="match status" value="1"/>
</dbReference>
<dbReference type="PANTHER" id="PTHR43757:SF16">
    <property type="entry name" value="AMINOMETHYLTRANSFERASE, MITOCHONDRIAL"/>
    <property type="match status" value="1"/>
</dbReference>
<dbReference type="Gene3D" id="2.40.30.110">
    <property type="entry name" value="Aminomethyltransferase beta-barrel domains"/>
    <property type="match status" value="1"/>
</dbReference>
<evidence type="ECO:0000256" key="1">
    <source>
        <dbReference type="ARBA" id="ARBA00003631"/>
    </source>
</evidence>
<dbReference type="OMA" id="MPVQYPA"/>
<dbReference type="FunFam" id="3.30.70.1400:FF:000001">
    <property type="entry name" value="Aminomethyltransferase"/>
    <property type="match status" value="1"/>
</dbReference>
<evidence type="ECO:0000256" key="5">
    <source>
        <dbReference type="ARBA" id="ARBA00022576"/>
    </source>
</evidence>
<dbReference type="PANTHER" id="PTHR43757">
    <property type="entry name" value="AMINOMETHYLTRANSFERASE"/>
    <property type="match status" value="1"/>
</dbReference>
<evidence type="ECO:0000259" key="12">
    <source>
        <dbReference type="Pfam" id="PF01571"/>
    </source>
</evidence>
<dbReference type="InterPro" id="IPR013977">
    <property type="entry name" value="GcvT_C"/>
</dbReference>
<dbReference type="GO" id="GO:0008168">
    <property type="term" value="F:methyltransferase activity"/>
    <property type="evidence" value="ECO:0007669"/>
    <property type="project" value="UniProtKB-KW"/>
</dbReference>
<dbReference type="Gene3D" id="4.10.1250.10">
    <property type="entry name" value="Aminomethyltransferase fragment"/>
    <property type="match status" value="1"/>
</dbReference>